<evidence type="ECO:0000313" key="1">
    <source>
        <dbReference type="EMBL" id="MBX14203.1"/>
    </source>
</evidence>
<proteinExistence type="predicted"/>
<organism evidence="1">
    <name type="scientific">Rhizophora mucronata</name>
    <name type="common">Asiatic mangrove</name>
    <dbReference type="NCBI Taxonomy" id="61149"/>
    <lineage>
        <taxon>Eukaryota</taxon>
        <taxon>Viridiplantae</taxon>
        <taxon>Streptophyta</taxon>
        <taxon>Embryophyta</taxon>
        <taxon>Tracheophyta</taxon>
        <taxon>Spermatophyta</taxon>
        <taxon>Magnoliopsida</taxon>
        <taxon>eudicotyledons</taxon>
        <taxon>Gunneridae</taxon>
        <taxon>Pentapetalae</taxon>
        <taxon>rosids</taxon>
        <taxon>fabids</taxon>
        <taxon>Malpighiales</taxon>
        <taxon>Rhizophoraceae</taxon>
        <taxon>Rhizophora</taxon>
    </lineage>
</organism>
<name>A0A2P2L8A4_RHIMU</name>
<accession>A0A2P2L8A4</accession>
<dbReference type="AlphaFoldDB" id="A0A2P2L8A4"/>
<dbReference type="EMBL" id="GGEC01033719">
    <property type="protein sequence ID" value="MBX14203.1"/>
    <property type="molecule type" value="Transcribed_RNA"/>
</dbReference>
<sequence length="34" mass="4072">MDIGLKTFVRNKEVQETRGMKHQEWETGSLFVLY</sequence>
<protein>
    <submittedName>
        <fullName evidence="1">Uncharacterized protein</fullName>
    </submittedName>
</protein>
<reference evidence="1" key="1">
    <citation type="submission" date="2018-02" db="EMBL/GenBank/DDBJ databases">
        <title>Rhizophora mucronata_Transcriptome.</title>
        <authorList>
            <person name="Meera S.P."/>
            <person name="Sreeshan A."/>
            <person name="Augustine A."/>
        </authorList>
    </citation>
    <scope>NUCLEOTIDE SEQUENCE</scope>
    <source>
        <tissue evidence="1">Leaf</tissue>
    </source>
</reference>